<dbReference type="InterPro" id="IPR041519">
    <property type="entry name" value="HEPN_RiboL-PSP"/>
</dbReference>
<evidence type="ECO:0000256" key="1">
    <source>
        <dbReference type="SAM" id="MobiDB-lite"/>
    </source>
</evidence>
<feature type="region of interest" description="Disordered" evidence="1">
    <location>
        <begin position="1"/>
        <end position="30"/>
    </location>
</feature>
<feature type="domain" description="RiboL-PSP-HEPN" evidence="2">
    <location>
        <begin position="40"/>
        <end position="162"/>
    </location>
</feature>
<gene>
    <name evidence="3" type="ORF">Ga0074812_10545</name>
</gene>
<reference evidence="4" key="1">
    <citation type="submission" date="2015-11" db="EMBL/GenBank/DDBJ databases">
        <authorList>
            <person name="Varghese N."/>
        </authorList>
    </citation>
    <scope>NUCLEOTIDE SEQUENCE [LARGE SCALE GENOMIC DNA]</scope>
    <source>
        <strain evidence="4">DSM 45899</strain>
    </source>
</reference>
<evidence type="ECO:0000313" key="3">
    <source>
        <dbReference type="EMBL" id="CUU55395.1"/>
    </source>
</evidence>
<dbReference type="Proteomes" id="UP000198802">
    <property type="component" value="Unassembled WGS sequence"/>
</dbReference>
<dbReference type="EMBL" id="FAOZ01000005">
    <property type="protein sequence ID" value="CUU55395.1"/>
    <property type="molecule type" value="Genomic_DNA"/>
</dbReference>
<name>A0A0S4QIT5_9ACTN</name>
<organism evidence="3 4">
    <name type="scientific">Parafrankia irregularis</name>
    <dbReference type="NCBI Taxonomy" id="795642"/>
    <lineage>
        <taxon>Bacteria</taxon>
        <taxon>Bacillati</taxon>
        <taxon>Actinomycetota</taxon>
        <taxon>Actinomycetes</taxon>
        <taxon>Frankiales</taxon>
        <taxon>Frankiaceae</taxon>
        <taxon>Parafrankia</taxon>
    </lineage>
</organism>
<evidence type="ECO:0000259" key="2">
    <source>
        <dbReference type="Pfam" id="PF18735"/>
    </source>
</evidence>
<evidence type="ECO:0000313" key="4">
    <source>
        <dbReference type="Proteomes" id="UP000198802"/>
    </source>
</evidence>
<proteinExistence type="predicted"/>
<protein>
    <recommendedName>
        <fullName evidence="2">RiboL-PSP-HEPN domain-containing protein</fullName>
    </recommendedName>
</protein>
<feature type="compositionally biased region" description="Low complexity" evidence="1">
    <location>
        <begin position="1"/>
        <end position="16"/>
    </location>
</feature>
<dbReference type="Pfam" id="PF18735">
    <property type="entry name" value="HEPN_RiboL-PSP"/>
    <property type="match status" value="1"/>
</dbReference>
<accession>A0A0S4QIT5</accession>
<sequence length="189" mass="20886">MGTSQTGGNQTGSSQTGGRGPRRHAREEWPPAETQLILGRLGELSALVQEQARIPDNQEVASWLARLLVVRSCGYLEQTVVVTSRAYISRTSNGMVRNFALGALKRAPNPSADALGELALRFDPALKSELRALLGANDQRLRRELNYLVELRNKIAHGQNENVGVAKALILKEVACEVADWYILRFRPR</sequence>
<keyword evidence="4" id="KW-1185">Reference proteome</keyword>
<dbReference type="AlphaFoldDB" id="A0A0S4QIT5"/>